<accession>A0A5D2YVD3</accession>
<sequence length="87" mass="9648">MAARPTIAFLIADNGNNINTNCILTPKSISISFFSYYAFSSSSSQVLIVTREASPHKRTSVVATNDDFFEMIYGTKHSTSLLSKHKR</sequence>
<reference evidence="1 2" key="1">
    <citation type="submission" date="2019-07" db="EMBL/GenBank/DDBJ databases">
        <title>WGS assembly of Gossypium mustelinum.</title>
        <authorList>
            <person name="Chen Z.J."/>
            <person name="Sreedasyam A."/>
            <person name="Ando A."/>
            <person name="Song Q."/>
            <person name="De L."/>
            <person name="Hulse-Kemp A."/>
            <person name="Ding M."/>
            <person name="Ye W."/>
            <person name="Kirkbride R."/>
            <person name="Jenkins J."/>
            <person name="Plott C."/>
            <person name="Lovell J."/>
            <person name="Lin Y.-M."/>
            <person name="Vaughn R."/>
            <person name="Liu B."/>
            <person name="Li W."/>
            <person name="Simpson S."/>
            <person name="Scheffler B."/>
            <person name="Saski C."/>
            <person name="Grover C."/>
            <person name="Hu G."/>
            <person name="Conover J."/>
            <person name="Carlson J."/>
            <person name="Shu S."/>
            <person name="Boston L."/>
            <person name="Williams M."/>
            <person name="Peterson D."/>
            <person name="Mcgee K."/>
            <person name="Jones D."/>
            <person name="Wendel J."/>
            <person name="Stelly D."/>
            <person name="Grimwood J."/>
            <person name="Schmutz J."/>
        </authorList>
    </citation>
    <scope>NUCLEOTIDE SEQUENCE [LARGE SCALE GENOMIC DNA]</scope>
    <source>
        <strain evidence="1">1408120.09</strain>
    </source>
</reference>
<gene>
    <name evidence="1" type="ORF">E1A91_A06G133600v1</name>
</gene>
<name>A0A5D2YVD3_GOSMU</name>
<proteinExistence type="predicted"/>
<dbReference type="Proteomes" id="UP000323597">
    <property type="component" value="Chromosome A06"/>
</dbReference>
<evidence type="ECO:0000313" key="1">
    <source>
        <dbReference type="EMBL" id="TYJ30487.1"/>
    </source>
</evidence>
<organism evidence="1 2">
    <name type="scientific">Gossypium mustelinum</name>
    <name type="common">Cotton</name>
    <name type="synonym">Gossypium caicoense</name>
    <dbReference type="NCBI Taxonomy" id="34275"/>
    <lineage>
        <taxon>Eukaryota</taxon>
        <taxon>Viridiplantae</taxon>
        <taxon>Streptophyta</taxon>
        <taxon>Embryophyta</taxon>
        <taxon>Tracheophyta</taxon>
        <taxon>Spermatophyta</taxon>
        <taxon>Magnoliopsida</taxon>
        <taxon>eudicotyledons</taxon>
        <taxon>Gunneridae</taxon>
        <taxon>Pentapetalae</taxon>
        <taxon>rosids</taxon>
        <taxon>malvids</taxon>
        <taxon>Malvales</taxon>
        <taxon>Malvaceae</taxon>
        <taxon>Malvoideae</taxon>
        <taxon>Gossypium</taxon>
    </lineage>
</organism>
<evidence type="ECO:0000313" key="2">
    <source>
        <dbReference type="Proteomes" id="UP000323597"/>
    </source>
</evidence>
<keyword evidence="2" id="KW-1185">Reference proteome</keyword>
<dbReference type="AlphaFoldDB" id="A0A5D2YVD3"/>
<protein>
    <submittedName>
        <fullName evidence="1">Uncharacterized protein</fullName>
    </submittedName>
</protein>
<dbReference type="EMBL" id="CM017641">
    <property type="protein sequence ID" value="TYJ30487.1"/>
    <property type="molecule type" value="Genomic_DNA"/>
</dbReference>